<feature type="compositionally biased region" description="Basic and acidic residues" evidence="1">
    <location>
        <begin position="39"/>
        <end position="78"/>
    </location>
</feature>
<proteinExistence type="predicted"/>
<feature type="compositionally biased region" description="Gly residues" evidence="1">
    <location>
        <begin position="479"/>
        <end position="499"/>
    </location>
</feature>
<feature type="compositionally biased region" description="Polar residues" evidence="1">
    <location>
        <begin position="1"/>
        <end position="15"/>
    </location>
</feature>
<name>A0ABP0C602_9PEZI</name>
<accession>A0ABP0C602</accession>
<feature type="region of interest" description="Disordered" evidence="1">
    <location>
        <begin position="229"/>
        <end position="249"/>
    </location>
</feature>
<organism evidence="2 3">
    <name type="scientific">Sporothrix curviconia</name>
    <dbReference type="NCBI Taxonomy" id="1260050"/>
    <lineage>
        <taxon>Eukaryota</taxon>
        <taxon>Fungi</taxon>
        <taxon>Dikarya</taxon>
        <taxon>Ascomycota</taxon>
        <taxon>Pezizomycotina</taxon>
        <taxon>Sordariomycetes</taxon>
        <taxon>Sordariomycetidae</taxon>
        <taxon>Ophiostomatales</taxon>
        <taxon>Ophiostomataceae</taxon>
        <taxon>Sporothrix</taxon>
    </lineage>
</organism>
<comment type="caution">
    <text evidence="2">The sequence shown here is derived from an EMBL/GenBank/DDBJ whole genome shotgun (WGS) entry which is preliminary data.</text>
</comment>
<reference evidence="2 3" key="1">
    <citation type="submission" date="2024-01" db="EMBL/GenBank/DDBJ databases">
        <authorList>
            <person name="Allen C."/>
            <person name="Tagirdzhanova G."/>
        </authorList>
    </citation>
    <scope>NUCLEOTIDE SEQUENCE [LARGE SCALE GENOMIC DNA]</scope>
</reference>
<feature type="region of interest" description="Disordered" evidence="1">
    <location>
        <begin position="39"/>
        <end position="83"/>
    </location>
</feature>
<evidence type="ECO:0000256" key="1">
    <source>
        <dbReference type="SAM" id="MobiDB-lite"/>
    </source>
</evidence>
<evidence type="ECO:0000313" key="2">
    <source>
        <dbReference type="EMBL" id="CAK7227419.1"/>
    </source>
</evidence>
<feature type="compositionally biased region" description="Polar residues" evidence="1">
    <location>
        <begin position="317"/>
        <end position="329"/>
    </location>
</feature>
<dbReference type="EMBL" id="CAWUHB010000039">
    <property type="protein sequence ID" value="CAK7227419.1"/>
    <property type="molecule type" value="Genomic_DNA"/>
</dbReference>
<gene>
    <name evidence="2" type="ORF">SCUCBS95973_006536</name>
</gene>
<evidence type="ECO:0000313" key="3">
    <source>
        <dbReference type="Proteomes" id="UP001642405"/>
    </source>
</evidence>
<protein>
    <recommendedName>
        <fullName evidence="4">Metalloprotease m41</fullName>
    </recommendedName>
</protein>
<feature type="compositionally biased region" description="Polar residues" evidence="1">
    <location>
        <begin position="782"/>
        <end position="791"/>
    </location>
</feature>
<feature type="compositionally biased region" description="Basic residues" evidence="1">
    <location>
        <begin position="518"/>
        <end position="533"/>
    </location>
</feature>
<keyword evidence="3" id="KW-1185">Reference proteome</keyword>
<evidence type="ECO:0008006" key="4">
    <source>
        <dbReference type="Google" id="ProtNLM"/>
    </source>
</evidence>
<feature type="region of interest" description="Disordered" evidence="1">
    <location>
        <begin position="467"/>
        <end position="542"/>
    </location>
</feature>
<feature type="compositionally biased region" description="Basic and acidic residues" evidence="1">
    <location>
        <begin position="306"/>
        <end position="316"/>
    </location>
</feature>
<sequence>MSSDHPPSPVENSSAADEVLLASFTPEQRLLVERIEADARKRTEQLRREKEAAEARAEEEMRAKEQERREKEHERSERQALQQQMEPTTFAQYLGLADELLFNTFRLPPPSTTNKTTGTTRIVGKFYPQYLHPWAGFEDDHAAMFALLVNNLGNRPLFPSLTDVLGVRRDISPVPTDEMDLRPFIRAAIEKPAVRAVSAYLEVTNDARLSSINFQNNAAGLDLAGPLEQQQVDEETQPPPAKKQRSPVKDIGIPDRWCVGFHRDQSRTHLLVGEYKAAHKLPAKKLAAVLGTTPPDENFFTHVITSKEKDDDHTDSDTQPGTQPGTQPRASADKVDRPGQIVPGSALVARVLCQAYHYMITSGLEYGYVASGEGLVFFRVREDEPRTLLYFVFHVALEEPAAPQAAEEGAPSSVRQPQQTAAAHLASLCMLAARSTARPRSWIDARRLDLKTWPELYDESMPLLPLVTPAPRLDPNPPGGSGGEGKSGDGNGGSGGSGSGDRQTSGSASGSASGTARLPKRPRAPSGASHHRQGTPAPTRFIVEPPTLPYCTQACLGGLCNGGPLDGNCPNVAHHRAAAGLSQSSSTRQDQHPLTAADVCALVTAQLADNMDKDCECLDLWGCYGRHGVLFKITVTGFGYTLVAKGVQGVHRRILEREADVYHALAARDANVQGRLVPVFLGLVDLSRPVPLHSCASVARLMLLSYAGPTLGSSGMLRRLQDAGVDCEAEEARTTSELEALGLRNEDVRPANLAWNAEVGRLMEIDFDQAWMKPSAPRAPQMPQTPQTSTAPEAERTRTDKLRSPLTKRTYGTGAVQPQLKKARHTATDVGA</sequence>
<dbReference type="Proteomes" id="UP001642405">
    <property type="component" value="Unassembled WGS sequence"/>
</dbReference>
<feature type="region of interest" description="Disordered" evidence="1">
    <location>
        <begin position="306"/>
        <end position="339"/>
    </location>
</feature>
<feature type="compositionally biased region" description="Low complexity" evidence="1">
    <location>
        <begin position="500"/>
        <end position="516"/>
    </location>
</feature>
<feature type="region of interest" description="Disordered" evidence="1">
    <location>
        <begin position="774"/>
        <end position="832"/>
    </location>
</feature>
<feature type="region of interest" description="Disordered" evidence="1">
    <location>
        <begin position="1"/>
        <end position="21"/>
    </location>
</feature>
<feature type="compositionally biased region" description="Basic and acidic residues" evidence="1">
    <location>
        <begin position="793"/>
        <end position="803"/>
    </location>
</feature>